<dbReference type="PROSITE" id="PS51257">
    <property type="entry name" value="PROKAR_LIPOPROTEIN"/>
    <property type="match status" value="1"/>
</dbReference>
<reference evidence="2 3" key="1">
    <citation type="submission" date="2020-12" db="EMBL/GenBank/DDBJ databases">
        <title>Bacterial novel species Pedobacter sp. SD-b isolated from soil.</title>
        <authorList>
            <person name="Jung H.-Y."/>
        </authorList>
    </citation>
    <scope>NUCLEOTIDE SEQUENCE [LARGE SCALE GENOMIC DNA]</scope>
    <source>
        <strain evidence="2 3">SD-b</strain>
    </source>
</reference>
<organism evidence="2 3">
    <name type="scientific">Pedobacter segetis</name>
    <dbReference type="NCBI Taxonomy" id="2793069"/>
    <lineage>
        <taxon>Bacteria</taxon>
        <taxon>Pseudomonadati</taxon>
        <taxon>Bacteroidota</taxon>
        <taxon>Sphingobacteriia</taxon>
        <taxon>Sphingobacteriales</taxon>
        <taxon>Sphingobacteriaceae</taxon>
        <taxon>Pedobacter</taxon>
    </lineage>
</organism>
<accession>A0ABS1BH60</accession>
<sequence length="191" mass="21665">MKPSLKLLPISLLLMIFAACENDLSKVKEIELKQNKGDVEVTKGAQIIYSDSAYVKAKLNTPILYHYKTAAPYYEMPKGIEVLFFDKNLKQTTKVTSNYAIQRENQKIIELKKHVVATNAEGSTFESEELIWDENTKKFYSNLPVTITLNKGLPTEKVIHGPAFWANEDFSYYEITKGAGVFNFKGDAINQ</sequence>
<dbReference type="InterPro" id="IPR010664">
    <property type="entry name" value="LipoPS_assembly_LptC-rel"/>
</dbReference>
<gene>
    <name evidence="2" type="primary">lptC</name>
    <name evidence="2" type="ORF">I5M32_04370</name>
</gene>
<feature type="chain" id="PRO_5047446680" evidence="1">
    <location>
        <begin position="22"/>
        <end position="191"/>
    </location>
</feature>
<evidence type="ECO:0000313" key="3">
    <source>
        <dbReference type="Proteomes" id="UP000660024"/>
    </source>
</evidence>
<dbReference type="EMBL" id="JAEHFY010000005">
    <property type="protein sequence ID" value="MBK0382187.1"/>
    <property type="molecule type" value="Genomic_DNA"/>
</dbReference>
<dbReference type="Proteomes" id="UP000660024">
    <property type="component" value="Unassembled WGS sequence"/>
</dbReference>
<dbReference type="Pfam" id="PF06835">
    <property type="entry name" value="LptC"/>
    <property type="match status" value="1"/>
</dbReference>
<feature type="signal peptide" evidence="1">
    <location>
        <begin position="1"/>
        <end position="21"/>
    </location>
</feature>
<evidence type="ECO:0000313" key="2">
    <source>
        <dbReference type="EMBL" id="MBK0382187.1"/>
    </source>
</evidence>
<protein>
    <submittedName>
        <fullName evidence="2">LPS export ABC transporter periplasmic protein LptC</fullName>
    </submittedName>
</protein>
<proteinExistence type="predicted"/>
<comment type="caution">
    <text evidence="2">The sequence shown here is derived from an EMBL/GenBank/DDBJ whole genome shotgun (WGS) entry which is preliminary data.</text>
</comment>
<dbReference type="Gene3D" id="2.60.450.10">
    <property type="entry name" value="Lipopolysaccharide (LPS) transport protein A like domain"/>
    <property type="match status" value="1"/>
</dbReference>
<dbReference type="InterPro" id="IPR026265">
    <property type="entry name" value="LptC"/>
</dbReference>
<name>A0ABS1BH60_9SPHI</name>
<keyword evidence="3" id="KW-1185">Reference proteome</keyword>
<dbReference type="RefSeq" id="WP_200584971.1">
    <property type="nucleotide sequence ID" value="NZ_JAEHFY010000005.1"/>
</dbReference>
<keyword evidence="1" id="KW-0732">Signal</keyword>
<dbReference type="NCBIfam" id="TIGR04409">
    <property type="entry name" value="LptC_YrbK"/>
    <property type="match status" value="1"/>
</dbReference>
<evidence type="ECO:0000256" key="1">
    <source>
        <dbReference type="SAM" id="SignalP"/>
    </source>
</evidence>